<dbReference type="AlphaFoldDB" id="A0A0K2VGE5"/>
<dbReference type="EMBL" id="HACA01032157">
    <property type="protein sequence ID" value="CDW49518.1"/>
    <property type="molecule type" value="Transcribed_RNA"/>
</dbReference>
<evidence type="ECO:0000313" key="1">
    <source>
        <dbReference type="EMBL" id="CDW49518.1"/>
    </source>
</evidence>
<protein>
    <submittedName>
        <fullName evidence="1">Uncharacterized protein</fullName>
    </submittedName>
</protein>
<name>A0A0K2VGE5_LEPSM</name>
<sequence length="44" mass="5013">LQCLQHPIPPVDDLKNVSCNWSFSTKMIKTYGQRNKGVAQEEAH</sequence>
<reference evidence="1" key="1">
    <citation type="submission" date="2014-05" db="EMBL/GenBank/DDBJ databases">
        <authorList>
            <person name="Chronopoulou M."/>
        </authorList>
    </citation>
    <scope>NUCLEOTIDE SEQUENCE</scope>
    <source>
        <tissue evidence="1">Whole organism</tissue>
    </source>
</reference>
<accession>A0A0K2VGE5</accession>
<proteinExistence type="predicted"/>
<feature type="non-terminal residue" evidence="1">
    <location>
        <position position="1"/>
    </location>
</feature>
<organism evidence="1">
    <name type="scientific">Lepeophtheirus salmonis</name>
    <name type="common">Salmon louse</name>
    <name type="synonym">Caligus salmonis</name>
    <dbReference type="NCBI Taxonomy" id="72036"/>
    <lineage>
        <taxon>Eukaryota</taxon>
        <taxon>Metazoa</taxon>
        <taxon>Ecdysozoa</taxon>
        <taxon>Arthropoda</taxon>
        <taxon>Crustacea</taxon>
        <taxon>Multicrustacea</taxon>
        <taxon>Hexanauplia</taxon>
        <taxon>Copepoda</taxon>
        <taxon>Siphonostomatoida</taxon>
        <taxon>Caligidae</taxon>
        <taxon>Lepeophtheirus</taxon>
    </lineage>
</organism>